<reference evidence="2" key="1">
    <citation type="submission" date="2020-06" db="EMBL/GenBank/DDBJ databases">
        <title>WGS assembly of Ceratodon purpureus strain R40.</title>
        <authorList>
            <person name="Carey S.B."/>
            <person name="Jenkins J."/>
            <person name="Shu S."/>
            <person name="Lovell J.T."/>
            <person name="Sreedasyam A."/>
            <person name="Maumus F."/>
            <person name="Tiley G.P."/>
            <person name="Fernandez-Pozo N."/>
            <person name="Barry K."/>
            <person name="Chen C."/>
            <person name="Wang M."/>
            <person name="Lipzen A."/>
            <person name="Daum C."/>
            <person name="Saski C.A."/>
            <person name="Payton A.C."/>
            <person name="Mcbreen J.C."/>
            <person name="Conrad R.E."/>
            <person name="Kollar L.M."/>
            <person name="Olsson S."/>
            <person name="Huttunen S."/>
            <person name="Landis J.B."/>
            <person name="Wickett N.J."/>
            <person name="Johnson M.G."/>
            <person name="Rensing S.A."/>
            <person name="Grimwood J."/>
            <person name="Schmutz J."/>
            <person name="Mcdaniel S.F."/>
        </authorList>
    </citation>
    <scope>NUCLEOTIDE SEQUENCE</scope>
    <source>
        <strain evidence="2">R40</strain>
    </source>
</reference>
<dbReference type="Proteomes" id="UP000822688">
    <property type="component" value="Chromosome 2"/>
</dbReference>
<sequence length="132" mass="14631">MSNSYKIQFQSIKTKACVRTIFSQRVNQAAVHILAANTIRSDSEGVYRTTYILHNTNNSLNQVVLEIMSGGIRTSPGTPNLRSLSAPSARTTSAPTKHPAAQTSCRRGACQTWAFLNAHSFLKLRRLRMFCS</sequence>
<dbReference type="EMBL" id="CM026422">
    <property type="protein sequence ID" value="KAG0587341.1"/>
    <property type="molecule type" value="Genomic_DNA"/>
</dbReference>
<name>A0A8T0IXC4_CERPU</name>
<evidence type="ECO:0000313" key="2">
    <source>
        <dbReference type="EMBL" id="KAG0587341.1"/>
    </source>
</evidence>
<organism evidence="2 3">
    <name type="scientific">Ceratodon purpureus</name>
    <name type="common">Fire moss</name>
    <name type="synonym">Dicranum purpureum</name>
    <dbReference type="NCBI Taxonomy" id="3225"/>
    <lineage>
        <taxon>Eukaryota</taxon>
        <taxon>Viridiplantae</taxon>
        <taxon>Streptophyta</taxon>
        <taxon>Embryophyta</taxon>
        <taxon>Bryophyta</taxon>
        <taxon>Bryophytina</taxon>
        <taxon>Bryopsida</taxon>
        <taxon>Dicranidae</taxon>
        <taxon>Pseudoditrichales</taxon>
        <taxon>Ditrichaceae</taxon>
        <taxon>Ceratodon</taxon>
    </lineage>
</organism>
<keyword evidence="3" id="KW-1185">Reference proteome</keyword>
<feature type="region of interest" description="Disordered" evidence="1">
    <location>
        <begin position="76"/>
        <end position="100"/>
    </location>
</feature>
<gene>
    <name evidence="2" type="ORF">KC19_2G157800</name>
</gene>
<accession>A0A8T0IXC4</accession>
<comment type="caution">
    <text evidence="2">The sequence shown here is derived from an EMBL/GenBank/DDBJ whole genome shotgun (WGS) entry which is preliminary data.</text>
</comment>
<evidence type="ECO:0000256" key="1">
    <source>
        <dbReference type="SAM" id="MobiDB-lite"/>
    </source>
</evidence>
<evidence type="ECO:0000313" key="3">
    <source>
        <dbReference type="Proteomes" id="UP000822688"/>
    </source>
</evidence>
<proteinExistence type="predicted"/>
<dbReference type="AlphaFoldDB" id="A0A8T0IXC4"/>
<protein>
    <submittedName>
        <fullName evidence="2">Uncharacterized protein</fullName>
    </submittedName>
</protein>